<accession>A0ABZ0Z4M2</accession>
<evidence type="ECO:0000313" key="1">
    <source>
        <dbReference type="EMBL" id="WQJ53417.1"/>
    </source>
</evidence>
<keyword evidence="2" id="KW-1185">Reference proteome</keyword>
<proteinExistence type="predicted"/>
<sequence length="159" mass="18309">MKIQSESDIITNSSSEAFMIVNKNSITSIKQAIAPLLRMMHIDETIDNVLEIVPAYDNYKKAIEHLILTGRCAPDYSEEYGEGRRSWNVDGYPVCSGKSEITPEIFEKAVYDFMDETCYKSDYPLIHDIKIKPKKPQYKQLADSIHNILYSTDYEAFYC</sequence>
<protein>
    <recommendedName>
        <fullName evidence="3">Head completion protein</fullName>
    </recommendedName>
</protein>
<organism evidence="1 2">
    <name type="scientific">phage Lak_Megaphage_Sonny</name>
    <dbReference type="NCBI Taxonomy" id="3109229"/>
    <lineage>
        <taxon>Viruses</taxon>
        <taxon>Duplodnaviria</taxon>
        <taxon>Heunggongvirae</taxon>
        <taxon>Uroviricota</taxon>
        <taxon>Caudoviricetes</taxon>
        <taxon>Caudoviricetes code 15 clade</taxon>
    </lineage>
</organism>
<dbReference type="Proteomes" id="UP001358193">
    <property type="component" value="Segment"/>
</dbReference>
<reference evidence="1 2" key="1">
    <citation type="submission" date="2023-11" db="EMBL/GenBank/DDBJ databases">
        <authorList>
            <person name="Cook R."/>
            <person name="Crisci M."/>
            <person name="Pye H."/>
            <person name="Adriaenssens E."/>
            <person name="Santini J."/>
        </authorList>
    </citation>
    <scope>NUCLEOTIDE SEQUENCE [LARGE SCALE GENOMIC DNA]</scope>
    <source>
        <strain evidence="1">Lak_Megaphage_Sonny</strain>
    </source>
</reference>
<dbReference type="EMBL" id="OR769223">
    <property type="protein sequence ID" value="WQJ53417.1"/>
    <property type="molecule type" value="Genomic_DNA"/>
</dbReference>
<evidence type="ECO:0008006" key="3">
    <source>
        <dbReference type="Google" id="ProtNLM"/>
    </source>
</evidence>
<evidence type="ECO:0000313" key="2">
    <source>
        <dbReference type="Proteomes" id="UP001358193"/>
    </source>
</evidence>
<name>A0ABZ0Z4M2_9CAUD</name>